<reference evidence="3" key="1">
    <citation type="submission" date="2022-11" db="UniProtKB">
        <authorList>
            <consortium name="WormBaseParasite"/>
        </authorList>
    </citation>
    <scope>IDENTIFICATION</scope>
</reference>
<evidence type="ECO:0000313" key="3">
    <source>
        <dbReference type="WBParaSite" id="ACRNAN_scaffold2260.g6797.t1"/>
    </source>
</evidence>
<organism evidence="2 3">
    <name type="scientific">Acrobeloides nanus</name>
    <dbReference type="NCBI Taxonomy" id="290746"/>
    <lineage>
        <taxon>Eukaryota</taxon>
        <taxon>Metazoa</taxon>
        <taxon>Ecdysozoa</taxon>
        <taxon>Nematoda</taxon>
        <taxon>Chromadorea</taxon>
        <taxon>Rhabditida</taxon>
        <taxon>Tylenchina</taxon>
        <taxon>Cephalobomorpha</taxon>
        <taxon>Cephaloboidea</taxon>
        <taxon>Cephalobidae</taxon>
        <taxon>Acrobeloides</taxon>
    </lineage>
</organism>
<keyword evidence="1" id="KW-0732">Signal</keyword>
<feature type="signal peptide" evidence="1">
    <location>
        <begin position="1"/>
        <end position="18"/>
    </location>
</feature>
<feature type="chain" id="PRO_5036834910" evidence="1">
    <location>
        <begin position="19"/>
        <end position="242"/>
    </location>
</feature>
<name>A0A914DB02_9BILA</name>
<accession>A0A914DB02</accession>
<proteinExistence type="predicted"/>
<sequence length="242" mass="27346">MIYLIILLALTNFYATDALPTKQNKEESLLSCFMRCSLKPGEPIREKRQVDNQKVANQIVSSWKVMHIATVLSVQDFCNNQESNEKSLNCYINECQQGHNDNKLFQKVIDSLQAVQNVITEICPDKDSEKLRCLANSQSAIIDSISGLKCNEAIENFKNDGVSKQFYNKIVVSGQSLCELFSCPAEAAKDSVEDSCKDFVYDILRKFGDMYYYDYAFGVEEGKNLLRSFLDYSTGGTHTGEK</sequence>
<protein>
    <submittedName>
        <fullName evidence="3">Uncharacterized protein</fullName>
    </submittedName>
</protein>
<dbReference type="AlphaFoldDB" id="A0A914DB02"/>
<dbReference type="WBParaSite" id="ACRNAN_scaffold2260.g6797.t1">
    <property type="protein sequence ID" value="ACRNAN_scaffold2260.g6797.t1"/>
    <property type="gene ID" value="ACRNAN_scaffold2260.g6797"/>
</dbReference>
<keyword evidence="2" id="KW-1185">Reference proteome</keyword>
<evidence type="ECO:0000256" key="1">
    <source>
        <dbReference type="SAM" id="SignalP"/>
    </source>
</evidence>
<evidence type="ECO:0000313" key="2">
    <source>
        <dbReference type="Proteomes" id="UP000887540"/>
    </source>
</evidence>
<dbReference type="Proteomes" id="UP000887540">
    <property type="component" value="Unplaced"/>
</dbReference>